<dbReference type="AlphaFoldDB" id="A0A3A4AZ49"/>
<reference evidence="2 3" key="1">
    <citation type="submission" date="2018-09" db="EMBL/GenBank/DDBJ databases">
        <title>YIM 75507 draft genome.</title>
        <authorList>
            <person name="Tang S."/>
            <person name="Feng Y."/>
        </authorList>
    </citation>
    <scope>NUCLEOTIDE SEQUENCE [LARGE SCALE GENOMIC DNA]</scope>
    <source>
        <strain evidence="2 3">YIM 75507</strain>
    </source>
</reference>
<keyword evidence="1" id="KW-0812">Transmembrane</keyword>
<dbReference type="OrthoDB" id="3482984at2"/>
<keyword evidence="3" id="KW-1185">Reference proteome</keyword>
<keyword evidence="1" id="KW-0472">Membrane</keyword>
<dbReference type="EMBL" id="QZEY01000001">
    <property type="protein sequence ID" value="RJL35962.1"/>
    <property type="molecule type" value="Genomic_DNA"/>
</dbReference>
<accession>A0A3A4AZ49</accession>
<evidence type="ECO:0000256" key="1">
    <source>
        <dbReference type="SAM" id="Phobius"/>
    </source>
</evidence>
<evidence type="ECO:0000313" key="3">
    <source>
        <dbReference type="Proteomes" id="UP000265768"/>
    </source>
</evidence>
<organism evidence="2 3">
    <name type="scientific">Bailinhaonella thermotolerans</name>
    <dbReference type="NCBI Taxonomy" id="1070861"/>
    <lineage>
        <taxon>Bacteria</taxon>
        <taxon>Bacillati</taxon>
        <taxon>Actinomycetota</taxon>
        <taxon>Actinomycetes</taxon>
        <taxon>Streptosporangiales</taxon>
        <taxon>Streptosporangiaceae</taxon>
        <taxon>Bailinhaonella</taxon>
    </lineage>
</organism>
<dbReference type="RefSeq" id="WP_119924934.1">
    <property type="nucleotide sequence ID" value="NZ_QZEY01000001.1"/>
</dbReference>
<dbReference type="Proteomes" id="UP000265768">
    <property type="component" value="Unassembled WGS sequence"/>
</dbReference>
<evidence type="ECO:0000313" key="2">
    <source>
        <dbReference type="EMBL" id="RJL35962.1"/>
    </source>
</evidence>
<name>A0A3A4AZ49_9ACTN</name>
<comment type="caution">
    <text evidence="2">The sequence shown here is derived from an EMBL/GenBank/DDBJ whole genome shotgun (WGS) entry which is preliminary data.</text>
</comment>
<gene>
    <name evidence="2" type="ORF">D5H75_04120</name>
</gene>
<proteinExistence type="predicted"/>
<feature type="transmembrane region" description="Helical" evidence="1">
    <location>
        <begin position="6"/>
        <end position="29"/>
    </location>
</feature>
<keyword evidence="1" id="KW-1133">Transmembrane helix</keyword>
<protein>
    <submittedName>
        <fullName evidence="2">Uncharacterized protein</fullName>
    </submittedName>
</protein>
<sequence length="59" mass="6491">MTWAIVFLVLATAGLVVIGVASVRVFVAVRGLGREIQRTRDLLEVKQSTLKSTIQHREG</sequence>